<sequence>MWCRRCGVYLVAGETKTLLSMSTASSFQISGDVDDVNSSDMKELKEKRTATRGTYVCRRCMNNEWLSRGKKGCVSTSPPPQSNSPPCGQLSEITDEKSSSKTPLHVSDTTLGGSVEARLATIVGRTCRRKRNKRGGVARIPAAAIGKPSTIPKAALRAVPKGSLARGKRSRSAASKESAPREKDRLAMNIRSAEQDVRAVAPVRKEARTEGSPSTSKVVSCAGRPEVSTDEIEVNAQSPAIPRGPPPKGRRHAFKKSNNSSSGNPSSNSFADTLSRLGL</sequence>
<dbReference type="EMBL" id="AHKC01009801">
    <property type="protein sequence ID" value="EKF32507.1"/>
    <property type="molecule type" value="Genomic_DNA"/>
</dbReference>
<gene>
    <name evidence="2" type="ORF">MOQ_003640</name>
</gene>
<comment type="caution">
    <text evidence="2">The sequence shown here is derived from an EMBL/GenBank/DDBJ whole genome shotgun (WGS) entry which is preliminary data.</text>
</comment>
<dbReference type="AlphaFoldDB" id="K2NU66"/>
<reference evidence="2 3" key="1">
    <citation type="journal article" date="2012" name="BMC Genomics">
        <title>Comparative genomic analysis of human infective Trypanosoma cruzi lineages with the bat-restricted subspecies T. cruzi marinkellei.</title>
        <authorList>
            <person name="Franzen O."/>
            <person name="Talavera-Lopez C."/>
            <person name="Ochaya S."/>
            <person name="Butler C.E."/>
            <person name="Messenger L.A."/>
            <person name="Lewis M.D."/>
            <person name="Llewellyn M.S."/>
            <person name="Marinkelle C.J."/>
            <person name="Tyler K.M."/>
            <person name="Miles M.A."/>
            <person name="Andersson B."/>
        </authorList>
    </citation>
    <scope>NUCLEOTIDE SEQUENCE [LARGE SCALE GENOMIC DNA]</scope>
    <source>
        <strain evidence="2 3">B7</strain>
    </source>
</reference>
<accession>K2NU66</accession>
<evidence type="ECO:0000256" key="1">
    <source>
        <dbReference type="SAM" id="MobiDB-lite"/>
    </source>
</evidence>
<feature type="region of interest" description="Disordered" evidence="1">
    <location>
        <begin position="71"/>
        <end position="109"/>
    </location>
</feature>
<dbReference type="Proteomes" id="UP000007350">
    <property type="component" value="Unassembled WGS sequence"/>
</dbReference>
<evidence type="ECO:0000313" key="2">
    <source>
        <dbReference type="EMBL" id="EKF32507.1"/>
    </source>
</evidence>
<protein>
    <submittedName>
        <fullName evidence="2">Uncharacterized protein</fullName>
    </submittedName>
</protein>
<organism evidence="2 3">
    <name type="scientific">Trypanosoma cruzi marinkellei</name>
    <dbReference type="NCBI Taxonomy" id="85056"/>
    <lineage>
        <taxon>Eukaryota</taxon>
        <taxon>Discoba</taxon>
        <taxon>Euglenozoa</taxon>
        <taxon>Kinetoplastea</taxon>
        <taxon>Metakinetoplastina</taxon>
        <taxon>Trypanosomatida</taxon>
        <taxon>Trypanosomatidae</taxon>
        <taxon>Trypanosoma</taxon>
        <taxon>Schizotrypanum</taxon>
    </lineage>
</organism>
<proteinExistence type="predicted"/>
<feature type="region of interest" description="Disordered" evidence="1">
    <location>
        <begin position="159"/>
        <end position="184"/>
    </location>
</feature>
<dbReference type="OrthoDB" id="267658at2759"/>
<feature type="compositionally biased region" description="Basic and acidic residues" evidence="1">
    <location>
        <begin position="197"/>
        <end position="209"/>
    </location>
</feature>
<feature type="region of interest" description="Disordered" evidence="1">
    <location>
        <begin position="197"/>
        <end position="279"/>
    </location>
</feature>
<name>K2NU66_TRYCR</name>
<keyword evidence="3" id="KW-1185">Reference proteome</keyword>
<feature type="compositionally biased region" description="Low complexity" evidence="1">
    <location>
        <begin position="257"/>
        <end position="269"/>
    </location>
</feature>
<evidence type="ECO:0000313" key="3">
    <source>
        <dbReference type="Proteomes" id="UP000007350"/>
    </source>
</evidence>